<dbReference type="Pfam" id="PF00582">
    <property type="entry name" value="Usp"/>
    <property type="match status" value="1"/>
</dbReference>
<dbReference type="Gene3D" id="3.40.50.620">
    <property type="entry name" value="HUPs"/>
    <property type="match status" value="1"/>
</dbReference>
<feature type="domain" description="UspA" evidence="2">
    <location>
        <begin position="1"/>
        <end position="138"/>
    </location>
</feature>
<dbReference type="RefSeq" id="WP_005043456.1">
    <property type="nucleotide sequence ID" value="NZ_AOME01000054.1"/>
</dbReference>
<dbReference type="PATRIC" id="fig|1227456.3.peg.2314"/>
<protein>
    <submittedName>
        <fullName evidence="3">Stress response protein</fullName>
    </submittedName>
</protein>
<proteinExistence type="inferred from homology"/>
<dbReference type="InterPro" id="IPR006016">
    <property type="entry name" value="UspA"/>
</dbReference>
<keyword evidence="4" id="KW-1185">Reference proteome</keyword>
<dbReference type="InterPro" id="IPR014729">
    <property type="entry name" value="Rossmann-like_a/b/a_fold"/>
</dbReference>
<dbReference type="Proteomes" id="UP000011625">
    <property type="component" value="Unassembled WGS sequence"/>
</dbReference>
<gene>
    <name evidence="3" type="ORF">C450_11388</name>
</gene>
<dbReference type="CDD" id="cd00293">
    <property type="entry name" value="USP-like"/>
    <property type="match status" value="1"/>
</dbReference>
<dbReference type="AlphaFoldDB" id="M0N432"/>
<reference evidence="3 4" key="1">
    <citation type="journal article" date="2014" name="PLoS Genet.">
        <title>Phylogenetically driven sequencing of extremely halophilic archaea reveals strategies for static and dynamic osmo-response.</title>
        <authorList>
            <person name="Becker E.A."/>
            <person name="Seitzer P.M."/>
            <person name="Tritt A."/>
            <person name="Larsen D."/>
            <person name="Krusor M."/>
            <person name="Yao A.I."/>
            <person name="Wu D."/>
            <person name="Madern D."/>
            <person name="Eisen J.A."/>
            <person name="Darling A.E."/>
            <person name="Facciotti M.T."/>
        </authorList>
    </citation>
    <scope>NUCLEOTIDE SEQUENCE [LARGE SCALE GENOMIC DNA]</scope>
    <source>
        <strain evidence="3 4">DSM 8989</strain>
    </source>
</reference>
<sequence>MYDTVLIPTDGSDEARKAAQHGIELAGTLGATVHTLYVMDLPGVPRALSIRDDEEQVRREYQEYGERVTGEVDEMASDAGVECITAIKSGTIHEEIVKYADDEGVDAIVMGTGYQGRFGALLGTIAEKVVRLSTVPVISTKLSESEARSRFVDS</sequence>
<evidence type="ECO:0000256" key="1">
    <source>
        <dbReference type="ARBA" id="ARBA00008791"/>
    </source>
</evidence>
<comment type="similarity">
    <text evidence="1">Belongs to the universal stress protein A family.</text>
</comment>
<dbReference type="SUPFAM" id="SSF52402">
    <property type="entry name" value="Adenine nucleotide alpha hydrolases-like"/>
    <property type="match status" value="1"/>
</dbReference>
<dbReference type="PANTHER" id="PTHR46268:SF6">
    <property type="entry name" value="UNIVERSAL STRESS PROTEIN UP12"/>
    <property type="match status" value="1"/>
</dbReference>
<organism evidence="3 4">
    <name type="scientific">Halococcus salifodinae DSM 8989</name>
    <dbReference type="NCBI Taxonomy" id="1227456"/>
    <lineage>
        <taxon>Archaea</taxon>
        <taxon>Methanobacteriati</taxon>
        <taxon>Methanobacteriota</taxon>
        <taxon>Stenosarchaea group</taxon>
        <taxon>Halobacteria</taxon>
        <taxon>Halobacteriales</taxon>
        <taxon>Halococcaceae</taxon>
        <taxon>Halococcus</taxon>
    </lineage>
</organism>
<dbReference type="OrthoDB" id="105697at2157"/>
<evidence type="ECO:0000313" key="3">
    <source>
        <dbReference type="EMBL" id="EMA52697.1"/>
    </source>
</evidence>
<evidence type="ECO:0000313" key="4">
    <source>
        <dbReference type="Proteomes" id="UP000011625"/>
    </source>
</evidence>
<dbReference type="PANTHER" id="PTHR46268">
    <property type="entry name" value="STRESS RESPONSE PROTEIN NHAX"/>
    <property type="match status" value="1"/>
</dbReference>
<dbReference type="PRINTS" id="PR01438">
    <property type="entry name" value="UNVRSLSTRESS"/>
</dbReference>
<dbReference type="STRING" id="1227456.C450_11388"/>
<dbReference type="EMBL" id="AOME01000054">
    <property type="protein sequence ID" value="EMA52697.1"/>
    <property type="molecule type" value="Genomic_DNA"/>
</dbReference>
<name>M0N432_9EURY</name>
<accession>M0N432</accession>
<evidence type="ECO:0000259" key="2">
    <source>
        <dbReference type="Pfam" id="PF00582"/>
    </source>
</evidence>
<dbReference type="InterPro" id="IPR006015">
    <property type="entry name" value="Universal_stress_UspA"/>
</dbReference>
<comment type="caution">
    <text evidence="3">The sequence shown here is derived from an EMBL/GenBank/DDBJ whole genome shotgun (WGS) entry which is preliminary data.</text>
</comment>